<accession>A0AAD8KMG4</accession>
<name>A0AAD8KMG4_TARER</name>
<organism evidence="1 2">
    <name type="scientific">Tagetes erecta</name>
    <name type="common">African marigold</name>
    <dbReference type="NCBI Taxonomy" id="13708"/>
    <lineage>
        <taxon>Eukaryota</taxon>
        <taxon>Viridiplantae</taxon>
        <taxon>Streptophyta</taxon>
        <taxon>Embryophyta</taxon>
        <taxon>Tracheophyta</taxon>
        <taxon>Spermatophyta</taxon>
        <taxon>Magnoliopsida</taxon>
        <taxon>eudicotyledons</taxon>
        <taxon>Gunneridae</taxon>
        <taxon>Pentapetalae</taxon>
        <taxon>asterids</taxon>
        <taxon>campanulids</taxon>
        <taxon>Asterales</taxon>
        <taxon>Asteraceae</taxon>
        <taxon>Asteroideae</taxon>
        <taxon>Heliantheae alliance</taxon>
        <taxon>Tageteae</taxon>
        <taxon>Tagetes</taxon>
    </lineage>
</organism>
<comment type="caution">
    <text evidence="1">The sequence shown here is derived from an EMBL/GenBank/DDBJ whole genome shotgun (WGS) entry which is preliminary data.</text>
</comment>
<protein>
    <submittedName>
        <fullName evidence="1">Uncharacterized protein</fullName>
    </submittedName>
</protein>
<dbReference type="Proteomes" id="UP001229421">
    <property type="component" value="Unassembled WGS sequence"/>
</dbReference>
<evidence type="ECO:0000313" key="1">
    <source>
        <dbReference type="EMBL" id="KAK1425744.1"/>
    </source>
</evidence>
<evidence type="ECO:0000313" key="2">
    <source>
        <dbReference type="Proteomes" id="UP001229421"/>
    </source>
</evidence>
<gene>
    <name evidence="1" type="ORF">QVD17_21099</name>
</gene>
<keyword evidence="2" id="KW-1185">Reference proteome</keyword>
<reference evidence="1" key="1">
    <citation type="journal article" date="2023" name="bioRxiv">
        <title>Improved chromosome-level genome assembly for marigold (Tagetes erecta).</title>
        <authorList>
            <person name="Jiang F."/>
            <person name="Yuan L."/>
            <person name="Wang S."/>
            <person name="Wang H."/>
            <person name="Xu D."/>
            <person name="Wang A."/>
            <person name="Fan W."/>
        </authorList>
    </citation>
    <scope>NUCLEOTIDE SEQUENCE</scope>
    <source>
        <strain evidence="1">WSJ</strain>
        <tissue evidence="1">Leaf</tissue>
    </source>
</reference>
<sequence>MGVVCLTWSSVPRAATQEIRGYPLSTFKFLDSGVTMSYYKAQYLVDIDSVSGRRVLKLEDHRKSTGNVTLQLQLRLASTSASRDGGGGGGGGLGG</sequence>
<dbReference type="AlphaFoldDB" id="A0AAD8KMG4"/>
<dbReference type="EMBL" id="JAUHHV010000005">
    <property type="protein sequence ID" value="KAK1425744.1"/>
    <property type="molecule type" value="Genomic_DNA"/>
</dbReference>
<proteinExistence type="predicted"/>